<organism evidence="3 4">
    <name type="scientific">Sorangium cellulosum</name>
    <name type="common">Polyangium cellulosum</name>
    <dbReference type="NCBI Taxonomy" id="56"/>
    <lineage>
        <taxon>Bacteria</taxon>
        <taxon>Pseudomonadati</taxon>
        <taxon>Myxococcota</taxon>
        <taxon>Polyangia</taxon>
        <taxon>Polyangiales</taxon>
        <taxon>Polyangiaceae</taxon>
        <taxon>Sorangium</taxon>
    </lineage>
</organism>
<dbReference type="SUPFAM" id="SSF55781">
    <property type="entry name" value="GAF domain-like"/>
    <property type="match status" value="1"/>
</dbReference>
<dbReference type="Pfam" id="PF01740">
    <property type="entry name" value="STAS"/>
    <property type="match status" value="1"/>
</dbReference>
<name>A0A150TMK8_SORCE</name>
<dbReference type="Pfam" id="PF13185">
    <property type="entry name" value="GAF_2"/>
    <property type="match status" value="1"/>
</dbReference>
<dbReference type="InterPro" id="IPR029016">
    <property type="entry name" value="GAF-like_dom_sf"/>
</dbReference>
<dbReference type="Proteomes" id="UP000075502">
    <property type="component" value="Unassembled WGS sequence"/>
</dbReference>
<feature type="domain" description="STAS" evidence="2">
    <location>
        <begin position="211"/>
        <end position="322"/>
    </location>
</feature>
<dbReference type="PROSITE" id="PS50801">
    <property type="entry name" value="STAS"/>
    <property type="match status" value="1"/>
</dbReference>
<keyword evidence="1" id="KW-0175">Coiled coil</keyword>
<dbReference type="PANTHER" id="PTHR33745">
    <property type="entry name" value="RSBT ANTAGONIST PROTEIN RSBS-RELATED"/>
    <property type="match status" value="1"/>
</dbReference>
<feature type="coiled-coil region" evidence="1">
    <location>
        <begin position="3"/>
        <end position="33"/>
    </location>
</feature>
<dbReference type="Gene3D" id="3.30.450.40">
    <property type="match status" value="1"/>
</dbReference>
<reference evidence="3 4" key="1">
    <citation type="submission" date="2014-02" db="EMBL/GenBank/DDBJ databases">
        <title>The small core and large imbalanced accessory genome model reveals a collaborative survival strategy of Sorangium cellulosum strains in nature.</title>
        <authorList>
            <person name="Han K."/>
            <person name="Peng R."/>
            <person name="Blom J."/>
            <person name="Li Y.-Z."/>
        </authorList>
    </citation>
    <scope>NUCLEOTIDE SEQUENCE [LARGE SCALE GENOMIC DNA]</scope>
    <source>
        <strain evidence="3 4">So0007-03</strain>
    </source>
</reference>
<dbReference type="InterPro" id="IPR036513">
    <property type="entry name" value="STAS_dom_sf"/>
</dbReference>
<dbReference type="Gene3D" id="3.30.750.24">
    <property type="entry name" value="STAS domain"/>
    <property type="match status" value="1"/>
</dbReference>
<evidence type="ECO:0000313" key="3">
    <source>
        <dbReference type="EMBL" id="KYG05876.1"/>
    </source>
</evidence>
<evidence type="ECO:0000313" key="4">
    <source>
        <dbReference type="Proteomes" id="UP000075502"/>
    </source>
</evidence>
<dbReference type="SUPFAM" id="SSF52091">
    <property type="entry name" value="SpoIIaa-like"/>
    <property type="match status" value="1"/>
</dbReference>
<protein>
    <recommendedName>
        <fullName evidence="2">STAS domain-containing protein</fullName>
    </recommendedName>
</protein>
<dbReference type="InterPro" id="IPR003018">
    <property type="entry name" value="GAF"/>
</dbReference>
<dbReference type="InterPro" id="IPR051932">
    <property type="entry name" value="Bact_StressResp_Reg"/>
</dbReference>
<gene>
    <name evidence="3" type="ORF">BE21_38045</name>
</gene>
<accession>A0A150TMK8</accession>
<evidence type="ECO:0000256" key="1">
    <source>
        <dbReference type="SAM" id="Coils"/>
    </source>
</evidence>
<dbReference type="EMBL" id="JEME01001876">
    <property type="protein sequence ID" value="KYG05876.1"/>
    <property type="molecule type" value="Genomic_DNA"/>
</dbReference>
<dbReference type="AlphaFoldDB" id="A0A150TMK8"/>
<sequence>MEDEAARETIAELQRAREEERALRLEAEGLAEALLRFTEPGTFAETLARIVEATARTVGAAAGLVIAFAEGADGRVVASTDPRLSSTAWRRGPAFDRALAGRPVASFDLAQLAEWQRQPASVLERCGSALHAPLQAGPARALLVLTHPARAYFDGRHVSLVRRLLPAAAQALARAAAEEELARARELAHEREIQEKLTLIEHQRAAMRALSVPILEVWSRILCVPVIGSMDEERCGHLMERLLAAVNATRARAVVIDVTGLDRMEANALTLFLRVAAAVRLLGGACVLAGIGPEVARELAREGVAWGDITTHRRLHDALRTLLSARGRR</sequence>
<proteinExistence type="predicted"/>
<comment type="caution">
    <text evidence="3">The sequence shown here is derived from an EMBL/GenBank/DDBJ whole genome shotgun (WGS) entry which is preliminary data.</text>
</comment>
<dbReference type="InterPro" id="IPR002645">
    <property type="entry name" value="STAS_dom"/>
</dbReference>
<evidence type="ECO:0000259" key="2">
    <source>
        <dbReference type="PROSITE" id="PS50801"/>
    </source>
</evidence>
<dbReference type="CDD" id="cd07041">
    <property type="entry name" value="STAS_RsbR_RsbS_like"/>
    <property type="match status" value="1"/>
</dbReference>